<evidence type="ECO:0000256" key="3">
    <source>
        <dbReference type="ARBA" id="ARBA00022448"/>
    </source>
</evidence>
<evidence type="ECO:0000256" key="7">
    <source>
        <dbReference type="ARBA" id="ARBA00023177"/>
    </source>
</evidence>
<keyword evidence="12" id="KW-1185">Reference proteome</keyword>
<dbReference type="RefSeq" id="WP_203846888.1">
    <property type="nucleotide sequence ID" value="NZ_BAAAVW010000009.1"/>
</dbReference>
<dbReference type="InterPro" id="IPR024041">
    <property type="entry name" value="NH4_transpt_AmtB-like_dom"/>
</dbReference>
<dbReference type="EMBL" id="BONQ01000049">
    <property type="protein sequence ID" value="GIG45083.1"/>
    <property type="molecule type" value="Genomic_DNA"/>
</dbReference>
<name>A0A919PMX5_9ACTN</name>
<dbReference type="Proteomes" id="UP000660611">
    <property type="component" value="Unassembled WGS sequence"/>
</dbReference>
<dbReference type="SUPFAM" id="SSF111352">
    <property type="entry name" value="Ammonium transporter"/>
    <property type="match status" value="1"/>
</dbReference>
<feature type="transmembrane region" description="Helical" evidence="9">
    <location>
        <begin position="261"/>
        <end position="278"/>
    </location>
</feature>
<evidence type="ECO:0000256" key="9">
    <source>
        <dbReference type="RuleBase" id="RU362002"/>
    </source>
</evidence>
<feature type="transmembrane region" description="Helical" evidence="9">
    <location>
        <begin position="43"/>
        <end position="66"/>
    </location>
</feature>
<keyword evidence="6 9" id="KW-0472">Membrane</keyword>
<feature type="transmembrane region" description="Helical" evidence="9">
    <location>
        <begin position="200"/>
        <end position="217"/>
    </location>
</feature>
<comment type="similarity">
    <text evidence="2 9">Belongs to the ammonia transporter channel (TC 1.A.11.2) family.</text>
</comment>
<feature type="transmembrane region" description="Helical" evidence="9">
    <location>
        <begin position="128"/>
        <end position="149"/>
    </location>
</feature>
<dbReference type="PANTHER" id="PTHR43029">
    <property type="entry name" value="AMMONIUM TRANSPORTER MEP2"/>
    <property type="match status" value="1"/>
</dbReference>
<dbReference type="Gene3D" id="1.10.3430.10">
    <property type="entry name" value="Ammonium transporter AmtB like domains"/>
    <property type="match status" value="1"/>
</dbReference>
<proteinExistence type="inferred from homology"/>
<evidence type="ECO:0000256" key="5">
    <source>
        <dbReference type="ARBA" id="ARBA00022989"/>
    </source>
</evidence>
<dbReference type="PANTHER" id="PTHR43029:SF10">
    <property type="entry name" value="AMMONIUM TRANSPORTER MEP2"/>
    <property type="match status" value="1"/>
</dbReference>
<evidence type="ECO:0000256" key="2">
    <source>
        <dbReference type="ARBA" id="ARBA00005887"/>
    </source>
</evidence>
<evidence type="ECO:0000256" key="1">
    <source>
        <dbReference type="ARBA" id="ARBA00004141"/>
    </source>
</evidence>
<feature type="transmembrane region" description="Helical" evidence="9">
    <location>
        <begin position="284"/>
        <end position="303"/>
    </location>
</feature>
<accession>A0A919PMX5</accession>
<comment type="caution">
    <text evidence="11">The sequence shown here is derived from an EMBL/GenBank/DDBJ whole genome shotgun (WGS) entry which is preliminary data.</text>
</comment>
<keyword evidence="5 9" id="KW-1133">Transmembrane helix</keyword>
<reference evidence="11" key="1">
    <citation type="submission" date="2021-01" db="EMBL/GenBank/DDBJ databases">
        <title>Whole genome shotgun sequence of Dactylosporangium siamense NBRC 106093.</title>
        <authorList>
            <person name="Komaki H."/>
            <person name="Tamura T."/>
        </authorList>
    </citation>
    <scope>NUCLEOTIDE SEQUENCE</scope>
    <source>
        <strain evidence="11">NBRC 106093</strain>
    </source>
</reference>
<evidence type="ECO:0000313" key="11">
    <source>
        <dbReference type="EMBL" id="GIG45083.1"/>
    </source>
</evidence>
<dbReference type="InterPro" id="IPR029020">
    <property type="entry name" value="Ammonium/urea_transptr"/>
</dbReference>
<evidence type="ECO:0000256" key="4">
    <source>
        <dbReference type="ARBA" id="ARBA00022692"/>
    </source>
</evidence>
<feature type="transmembrane region" description="Helical" evidence="9">
    <location>
        <begin position="12"/>
        <end position="31"/>
    </location>
</feature>
<feature type="transmembrane region" description="Helical" evidence="9">
    <location>
        <begin position="315"/>
        <end position="338"/>
    </location>
</feature>
<gene>
    <name evidence="11" type="ORF">Dsi01nite_031240</name>
</gene>
<comment type="subcellular location">
    <subcellularLocation>
        <location evidence="9">Cell membrane</location>
        <topology evidence="9">Multi-pass membrane protein</topology>
    </subcellularLocation>
    <subcellularLocation>
        <location evidence="1">Membrane</location>
        <topology evidence="1">Multi-pass membrane protein</topology>
    </subcellularLocation>
</comment>
<evidence type="ECO:0000256" key="6">
    <source>
        <dbReference type="ARBA" id="ARBA00023136"/>
    </source>
</evidence>
<feature type="domain" description="Ammonium transporter AmtB-like" evidence="10">
    <location>
        <begin position="11"/>
        <end position="406"/>
    </location>
</feature>
<evidence type="ECO:0000259" key="10">
    <source>
        <dbReference type="Pfam" id="PF00909"/>
    </source>
</evidence>
<keyword evidence="4 9" id="KW-0812">Transmembrane</keyword>
<keyword evidence="3 9" id="KW-0813">Transport</keyword>
<feature type="transmembrane region" description="Helical" evidence="9">
    <location>
        <begin position="169"/>
        <end position="188"/>
    </location>
</feature>
<feature type="transmembrane region" description="Helical" evidence="9">
    <location>
        <begin position="229"/>
        <end position="249"/>
    </location>
</feature>
<organism evidence="11 12">
    <name type="scientific">Dactylosporangium siamense</name>
    <dbReference type="NCBI Taxonomy" id="685454"/>
    <lineage>
        <taxon>Bacteria</taxon>
        <taxon>Bacillati</taxon>
        <taxon>Actinomycetota</taxon>
        <taxon>Actinomycetes</taxon>
        <taxon>Micromonosporales</taxon>
        <taxon>Micromonosporaceae</taxon>
        <taxon>Dactylosporangium</taxon>
    </lineage>
</organism>
<dbReference type="Pfam" id="PF00909">
    <property type="entry name" value="Ammonium_transp"/>
    <property type="match status" value="1"/>
</dbReference>
<feature type="transmembrane region" description="Helical" evidence="9">
    <location>
        <begin position="358"/>
        <end position="376"/>
    </location>
</feature>
<sequence length="420" mass="42770">MPEGFSAGDTAWLLVSAALVLLMVPGLALFYGGMVRIKSALNMLMMSFACLAVVTVVWVVAGYSLAFGEDSAGGLIGSLEHAGMAGIGPRDLTGSVPTMAFAGFQLMFAIITAALLSGAIADRAKFGAWIGFVAIWVLVVYVPIAHWVFGGGWIATHLRILDLAGGTVVEVNSGASALALALVLGPRLGFRTEAMRPHSLPLVILGAGLLWFGWFGFNAGSALTTGGVASTAFFNTQVAGAAAVGGWLIVERWRDGHPTTLGAASGAVAGLVGITPSCGAVNPLGALAIGAVAGVVCCYAVGLKYKLGYDDSLDVVGVHGVGGLIGMVLIGVLATATVTGGDRGLVFGGGLDLLGRQALAVLVVAVYAFAVTWVVAKVIDRTVGFRVSPEHERGGLDLVIHAESAYEQHASTGGRVSHLA</sequence>
<protein>
    <recommendedName>
        <fullName evidence="8 9">Ammonium transporter</fullName>
    </recommendedName>
</protein>
<dbReference type="GO" id="GO:0005886">
    <property type="term" value="C:plasma membrane"/>
    <property type="evidence" value="ECO:0007669"/>
    <property type="project" value="UniProtKB-SubCell"/>
</dbReference>
<dbReference type="InterPro" id="IPR001905">
    <property type="entry name" value="Ammonium_transpt"/>
</dbReference>
<dbReference type="GO" id="GO:0008519">
    <property type="term" value="F:ammonium channel activity"/>
    <property type="evidence" value="ECO:0007669"/>
    <property type="project" value="InterPro"/>
</dbReference>
<feature type="transmembrane region" description="Helical" evidence="9">
    <location>
        <begin position="99"/>
        <end position="121"/>
    </location>
</feature>
<evidence type="ECO:0000256" key="8">
    <source>
        <dbReference type="ARBA" id="ARBA00050025"/>
    </source>
</evidence>
<dbReference type="AlphaFoldDB" id="A0A919PMX5"/>
<keyword evidence="7 9" id="KW-0924">Ammonia transport</keyword>
<dbReference type="NCBIfam" id="TIGR00836">
    <property type="entry name" value="amt"/>
    <property type="match status" value="1"/>
</dbReference>
<evidence type="ECO:0000313" key="12">
    <source>
        <dbReference type="Proteomes" id="UP000660611"/>
    </source>
</evidence>